<dbReference type="InterPro" id="IPR008930">
    <property type="entry name" value="Terpenoid_cyclase/PrenylTrfase"/>
</dbReference>
<keyword evidence="4" id="KW-0460">Magnesium</keyword>
<dbReference type="InterPro" id="IPR044814">
    <property type="entry name" value="Terpene_cyclase_plant_C1"/>
</dbReference>
<organism evidence="10 11">
    <name type="scientific">Arabidopsis thaliana</name>
    <name type="common">Mouse-ear cress</name>
    <dbReference type="NCBI Taxonomy" id="3702"/>
    <lineage>
        <taxon>Eukaryota</taxon>
        <taxon>Viridiplantae</taxon>
        <taxon>Streptophyta</taxon>
        <taxon>Embryophyta</taxon>
        <taxon>Tracheophyta</taxon>
        <taxon>Spermatophyta</taxon>
        <taxon>Magnoliopsida</taxon>
        <taxon>eudicotyledons</taxon>
        <taxon>Gunneridae</taxon>
        <taxon>Pentapetalae</taxon>
        <taxon>rosids</taxon>
        <taxon>malvids</taxon>
        <taxon>Brassicales</taxon>
        <taxon>Brassicaceae</taxon>
        <taxon>Camelineae</taxon>
        <taxon>Arabidopsis</taxon>
    </lineage>
</organism>
<accession>A0A178VJD2</accession>
<feature type="domain" description="Terpene synthase N-terminal" evidence="8">
    <location>
        <begin position="65"/>
        <end position="242"/>
    </location>
</feature>
<keyword evidence="3" id="KW-0479">Metal-binding</keyword>
<evidence type="ECO:0000256" key="2">
    <source>
        <dbReference type="ARBA" id="ARBA00001946"/>
    </source>
</evidence>
<comment type="similarity">
    <text evidence="7">Belongs to the terpene synthase family. Tpsa subfamily.</text>
</comment>
<dbReference type="FunFam" id="1.10.600.10:FF:000007">
    <property type="entry name" value="Isoprene synthase, chloroplastic"/>
    <property type="match status" value="1"/>
</dbReference>
<dbReference type="Pfam" id="PF01397">
    <property type="entry name" value="Terpene_synth"/>
    <property type="match status" value="1"/>
</dbReference>
<dbReference type="KEGG" id="ath:AT3G29110"/>
<keyword evidence="6" id="KW-0456">Lyase</keyword>
<dbReference type="PANTHER" id="PTHR31225">
    <property type="entry name" value="OS04G0344100 PROTEIN-RELATED"/>
    <property type="match status" value="1"/>
</dbReference>
<evidence type="ECO:0000256" key="1">
    <source>
        <dbReference type="ARBA" id="ARBA00001936"/>
    </source>
</evidence>
<evidence type="ECO:0000256" key="3">
    <source>
        <dbReference type="ARBA" id="ARBA00022723"/>
    </source>
</evidence>
<comment type="cofactor">
    <cofactor evidence="2">
        <name>Mg(2+)</name>
        <dbReference type="ChEBI" id="CHEBI:18420"/>
    </cofactor>
</comment>
<protein>
    <submittedName>
        <fullName evidence="10">Uncharacterized protein</fullName>
    </submittedName>
</protein>
<dbReference type="FunFam" id="1.50.10.130:FF:000001">
    <property type="entry name" value="Isoprene synthase, chloroplastic"/>
    <property type="match status" value="1"/>
</dbReference>
<dbReference type="InterPro" id="IPR008949">
    <property type="entry name" value="Isoprenoid_synthase_dom_sf"/>
</dbReference>
<dbReference type="InterPro" id="IPR001906">
    <property type="entry name" value="Terpene_synth_N"/>
</dbReference>
<dbReference type="PhylomeDB" id="A0A178VJD2"/>
<dbReference type="InterPro" id="IPR005630">
    <property type="entry name" value="Terpene_synthase_metal-bd"/>
</dbReference>
<dbReference type="Proteomes" id="UP000078284">
    <property type="component" value="Chromosome 3"/>
</dbReference>
<dbReference type="RefSeq" id="NP_189555.2">
    <property type="nucleotide sequence ID" value="NM_113834.2"/>
</dbReference>
<comment type="caution">
    <text evidence="10">The sequence shown here is derived from an EMBL/GenBank/DDBJ whole genome shotgun (WGS) entry which is preliminary data.</text>
</comment>
<dbReference type="Gene3D" id="1.10.600.10">
    <property type="entry name" value="Farnesyl Diphosphate Synthase"/>
    <property type="match status" value="1"/>
</dbReference>
<evidence type="ECO:0000259" key="8">
    <source>
        <dbReference type="Pfam" id="PF01397"/>
    </source>
</evidence>
<dbReference type="EMBL" id="LUHQ01000003">
    <property type="protein sequence ID" value="OAP05143.1"/>
    <property type="molecule type" value="Genomic_DNA"/>
</dbReference>
<dbReference type="CDD" id="cd00684">
    <property type="entry name" value="Terpene_cyclase_plant_C1"/>
    <property type="match status" value="1"/>
</dbReference>
<dbReference type="AlphaFoldDB" id="A0A178VJD2"/>
<proteinExistence type="inferred from homology"/>
<evidence type="ECO:0000256" key="4">
    <source>
        <dbReference type="ARBA" id="ARBA00022842"/>
    </source>
</evidence>
<dbReference type="SUPFAM" id="SSF48576">
    <property type="entry name" value="Terpenoid synthases"/>
    <property type="match status" value="1"/>
</dbReference>
<dbReference type="Pfam" id="PF03936">
    <property type="entry name" value="Terpene_synth_C"/>
    <property type="match status" value="1"/>
</dbReference>
<dbReference type="GO" id="GO:0016102">
    <property type="term" value="P:diterpenoid biosynthetic process"/>
    <property type="evidence" value="ECO:0007669"/>
    <property type="project" value="InterPro"/>
</dbReference>
<evidence type="ECO:0000256" key="7">
    <source>
        <dbReference type="ARBA" id="ARBA00038405"/>
    </source>
</evidence>
<feature type="domain" description="Terpene synthase metal-binding" evidence="9">
    <location>
        <begin position="299"/>
        <end position="539"/>
    </location>
</feature>
<evidence type="ECO:0000256" key="5">
    <source>
        <dbReference type="ARBA" id="ARBA00023211"/>
    </source>
</evidence>
<dbReference type="PANTHER" id="PTHR31225:SF242">
    <property type="entry name" value="TERPENOID SYNTHASE 9"/>
    <property type="match status" value="1"/>
</dbReference>
<dbReference type="GO" id="GO:0010333">
    <property type="term" value="F:terpene synthase activity"/>
    <property type="evidence" value="ECO:0007669"/>
    <property type="project" value="InterPro"/>
</dbReference>
<evidence type="ECO:0000256" key="6">
    <source>
        <dbReference type="ARBA" id="ARBA00023239"/>
    </source>
</evidence>
<keyword evidence="5" id="KW-0464">Manganese</keyword>
<dbReference type="SUPFAM" id="SSF48239">
    <property type="entry name" value="Terpenoid cyclases/Protein prenyltransferases"/>
    <property type="match status" value="1"/>
</dbReference>
<evidence type="ECO:0000313" key="11">
    <source>
        <dbReference type="Proteomes" id="UP000078284"/>
    </source>
</evidence>
<evidence type="ECO:0000259" key="9">
    <source>
        <dbReference type="Pfam" id="PF03936"/>
    </source>
</evidence>
<gene>
    <name evidence="10" type="ordered locus">AXX17_At3g31910</name>
</gene>
<dbReference type="InterPro" id="IPR036965">
    <property type="entry name" value="Terpene_synth_N_sf"/>
</dbReference>
<sequence>METITVFGPKHGSPLSLPSRTNMCWEMKPSRFPLTSVRGKPAKQVGLKVSASCDRPISKLPPSKWTNYFHSVLVDVSEMDVLEREIEALKPNVREMLMSSKGYDSVKKRSLMIYLLVSLGLAYHFEEEIEKSLKDGFEKIDEIIAGEDDLYTISTIFWVFRTYGYNMSSDVFRRFKEENGKFKESLIEDARGMLSLYEAAHLGTTTDYILDEALDFASNNLVSLAEDGMCPSHLSTHIRNALSISQHWNMEIIVAVQYIRFYEQEVGHDEMLLKFAKLNFNLVQRLYLQEVKILTKWYKDQDIHSKLPPYYRPVVTEMHFFSTATFFEPQFSHARILQTKLFMAELLVDDTCDRYATFSEVESLINSLQRWAPDDAMDTHPDYLKVVFKFILNAFEECEKELRPQGRSYSLEQTKEEYKRFAKSNLDLAKLAQAGNVPSFEEYMEVGKDEIGAFVIVAGSLMGMDNIDAVEAYDFLKSRSKFSQSSAEIVRYLNDLAGFEDDMRRGCVSTGLNCYMNQYGVTETEVFREFRKMVMNTCKIMNEEFLKTTDVPLRVLKTNFSCVRSGFVGYNEGEGVTYPEGKITKYLTSLYVDQI</sequence>
<dbReference type="InterPro" id="IPR034741">
    <property type="entry name" value="Terpene_cyclase-like_1_C"/>
</dbReference>
<dbReference type="SMR" id="A0A178VJD2"/>
<reference evidence="11" key="1">
    <citation type="journal article" date="2016" name="Proc. Natl. Acad. Sci. U.S.A.">
        <title>Chromosome-level assembly of Arabidopsis thaliana Ler reveals the extent of translocation and inversion polymorphisms.</title>
        <authorList>
            <person name="Zapata L."/>
            <person name="Ding J."/>
            <person name="Willing E.M."/>
            <person name="Hartwig B."/>
            <person name="Bezdan D."/>
            <person name="Jiao W.B."/>
            <person name="Patel V."/>
            <person name="Velikkakam James G."/>
            <person name="Koornneef M."/>
            <person name="Ossowski S."/>
            <person name="Schneeberger K."/>
        </authorList>
    </citation>
    <scope>NUCLEOTIDE SEQUENCE [LARGE SCALE GENOMIC DNA]</scope>
    <source>
        <strain evidence="11">cv. Landsberg erecta</strain>
    </source>
</reference>
<dbReference type="GO" id="GO:0000287">
    <property type="term" value="F:magnesium ion binding"/>
    <property type="evidence" value="ECO:0007669"/>
    <property type="project" value="InterPro"/>
</dbReference>
<dbReference type="SFLD" id="SFLDS00005">
    <property type="entry name" value="Isoprenoid_Synthase_Type_I"/>
    <property type="match status" value="1"/>
</dbReference>
<evidence type="ECO:0000313" key="10">
    <source>
        <dbReference type="EMBL" id="OAP05143.1"/>
    </source>
</evidence>
<dbReference type="SFLD" id="SFLDG01019">
    <property type="entry name" value="Terpene_Cyclase_Like_1_C_Termi"/>
    <property type="match status" value="1"/>
</dbReference>
<comment type="cofactor">
    <cofactor evidence="1">
        <name>Mn(2+)</name>
        <dbReference type="ChEBI" id="CHEBI:29035"/>
    </cofactor>
</comment>
<name>A0A178VJD2_ARATH</name>
<dbReference type="Gene3D" id="1.50.10.130">
    <property type="entry name" value="Terpene synthase, N-terminal domain"/>
    <property type="match status" value="1"/>
</dbReference>
<dbReference type="InterPro" id="IPR050148">
    <property type="entry name" value="Terpene_synthase-like"/>
</dbReference>
<dbReference type="OMA" id="EVGHDEM"/>
<dbReference type="ExpressionAtlas" id="A0A178VJD2">
    <property type="expression patterns" value="baseline and differential"/>
</dbReference>